<dbReference type="InterPro" id="IPR017930">
    <property type="entry name" value="Myb_dom"/>
</dbReference>
<dbReference type="AlphaFoldDB" id="A0AAW2DRY1"/>
<dbReference type="EMBL" id="JAZDWU010000002">
    <property type="protein sequence ID" value="KAL0012323.1"/>
    <property type="molecule type" value="Genomic_DNA"/>
</dbReference>
<dbReference type="InterPro" id="IPR046955">
    <property type="entry name" value="PHR1-like"/>
</dbReference>
<dbReference type="NCBIfam" id="TIGR01557">
    <property type="entry name" value="myb_SHAQKYF"/>
    <property type="match status" value="1"/>
</dbReference>
<keyword evidence="4" id="KW-0539">Nucleus</keyword>
<dbReference type="Proteomes" id="UP001459277">
    <property type="component" value="Unassembled WGS sequence"/>
</dbReference>
<dbReference type="PANTHER" id="PTHR31314:SF84">
    <property type="entry name" value="HOMEODOMAIN-LIKE SUPERFAMILY PROTEIN-RELATED"/>
    <property type="match status" value="1"/>
</dbReference>
<keyword evidence="2" id="KW-0805">Transcription regulation</keyword>
<dbReference type="Gene3D" id="1.10.10.60">
    <property type="entry name" value="Homeodomain-like"/>
    <property type="match status" value="1"/>
</dbReference>
<dbReference type="PROSITE" id="PS51294">
    <property type="entry name" value="HTH_MYB"/>
    <property type="match status" value="1"/>
</dbReference>
<dbReference type="PANTHER" id="PTHR31314">
    <property type="entry name" value="MYB FAMILY TRANSCRIPTION FACTOR PHL7-LIKE"/>
    <property type="match status" value="1"/>
</dbReference>
<evidence type="ECO:0000256" key="3">
    <source>
        <dbReference type="ARBA" id="ARBA00023163"/>
    </source>
</evidence>
<dbReference type="FunFam" id="1.10.10.60:FF:000002">
    <property type="entry name" value="Myb family transcription factor"/>
    <property type="match status" value="1"/>
</dbReference>
<dbReference type="InterPro" id="IPR006447">
    <property type="entry name" value="Myb_dom_plants"/>
</dbReference>
<evidence type="ECO:0000313" key="7">
    <source>
        <dbReference type="Proteomes" id="UP001459277"/>
    </source>
</evidence>
<keyword evidence="3" id="KW-0804">Transcription</keyword>
<proteinExistence type="predicted"/>
<organism evidence="6 7">
    <name type="scientific">Lithocarpus litseifolius</name>
    <dbReference type="NCBI Taxonomy" id="425828"/>
    <lineage>
        <taxon>Eukaryota</taxon>
        <taxon>Viridiplantae</taxon>
        <taxon>Streptophyta</taxon>
        <taxon>Embryophyta</taxon>
        <taxon>Tracheophyta</taxon>
        <taxon>Spermatophyta</taxon>
        <taxon>Magnoliopsida</taxon>
        <taxon>eudicotyledons</taxon>
        <taxon>Gunneridae</taxon>
        <taxon>Pentapetalae</taxon>
        <taxon>rosids</taxon>
        <taxon>fabids</taxon>
        <taxon>Fagales</taxon>
        <taxon>Fagaceae</taxon>
        <taxon>Lithocarpus</taxon>
    </lineage>
</organism>
<comment type="subcellular location">
    <subcellularLocation>
        <location evidence="1">Nucleus</location>
    </subcellularLocation>
</comment>
<gene>
    <name evidence="6" type="ORF">SO802_007431</name>
</gene>
<dbReference type="GO" id="GO:0003677">
    <property type="term" value="F:DNA binding"/>
    <property type="evidence" value="ECO:0007669"/>
    <property type="project" value="InterPro"/>
</dbReference>
<dbReference type="GO" id="GO:0005634">
    <property type="term" value="C:nucleus"/>
    <property type="evidence" value="ECO:0007669"/>
    <property type="project" value="UniProtKB-SubCell"/>
</dbReference>
<evidence type="ECO:0000256" key="4">
    <source>
        <dbReference type="ARBA" id="ARBA00023242"/>
    </source>
</evidence>
<sequence>MKRFEGESSHKGSSFSSLVNEEYLSKSSHIMRPSKRHAIEKLPELSLKSPPVVRPYVRSKMARLRWTPDLHLCFVHAVERLGGEDRATPKMVLQIMNVNGLTLSHVKSHLQMYRSMRHEQMLEGGAETANNEAMQVFPNSNFLSCLEQSNCQQKDKGLVDNNSLQFTSNGGTHCNGDHTLKNTTIPNQWVVKQKMGNIRKDVTETLSYQETTSKVWEKKPKSYIIFKDLLKSYATQGRNEQKGVLLGTVSGCRSNHQALEIFTGNTDRVNDCKMSLSMNSKAPQSLLKLNKSADVNDVSLELTLA</sequence>
<dbReference type="InterPro" id="IPR001005">
    <property type="entry name" value="SANT/Myb"/>
</dbReference>
<dbReference type="Pfam" id="PF00249">
    <property type="entry name" value="Myb_DNA-binding"/>
    <property type="match status" value="1"/>
</dbReference>
<dbReference type="SUPFAM" id="SSF46689">
    <property type="entry name" value="Homeodomain-like"/>
    <property type="match status" value="1"/>
</dbReference>
<comment type="caution">
    <text evidence="6">The sequence shown here is derived from an EMBL/GenBank/DDBJ whole genome shotgun (WGS) entry which is preliminary data.</text>
</comment>
<evidence type="ECO:0000256" key="1">
    <source>
        <dbReference type="ARBA" id="ARBA00004123"/>
    </source>
</evidence>
<dbReference type="InterPro" id="IPR009057">
    <property type="entry name" value="Homeodomain-like_sf"/>
</dbReference>
<protein>
    <recommendedName>
        <fullName evidence="5">HTH myb-type domain-containing protein</fullName>
    </recommendedName>
</protein>
<feature type="domain" description="HTH myb-type" evidence="5">
    <location>
        <begin position="58"/>
        <end position="118"/>
    </location>
</feature>
<evidence type="ECO:0000313" key="6">
    <source>
        <dbReference type="EMBL" id="KAL0012323.1"/>
    </source>
</evidence>
<keyword evidence="7" id="KW-1185">Reference proteome</keyword>
<name>A0AAW2DRY1_9ROSI</name>
<accession>A0AAW2DRY1</accession>
<reference evidence="6 7" key="1">
    <citation type="submission" date="2024-01" db="EMBL/GenBank/DDBJ databases">
        <title>A telomere-to-telomere, gap-free genome of sweet tea (Lithocarpus litseifolius).</title>
        <authorList>
            <person name="Zhou J."/>
        </authorList>
    </citation>
    <scope>NUCLEOTIDE SEQUENCE [LARGE SCALE GENOMIC DNA]</scope>
    <source>
        <strain evidence="6">Zhou-2022a</strain>
        <tissue evidence="6">Leaf</tissue>
    </source>
</reference>
<dbReference type="GO" id="GO:0003700">
    <property type="term" value="F:DNA-binding transcription factor activity"/>
    <property type="evidence" value="ECO:0007669"/>
    <property type="project" value="InterPro"/>
</dbReference>
<evidence type="ECO:0000259" key="5">
    <source>
        <dbReference type="PROSITE" id="PS51294"/>
    </source>
</evidence>
<evidence type="ECO:0000256" key="2">
    <source>
        <dbReference type="ARBA" id="ARBA00023015"/>
    </source>
</evidence>